<reference evidence="2" key="1">
    <citation type="journal article" date="2019" name="Sci. Rep.">
        <title>Draft genome of Tanacetum cinerariifolium, the natural source of mosquito coil.</title>
        <authorList>
            <person name="Yamashiro T."/>
            <person name="Shiraishi A."/>
            <person name="Satake H."/>
            <person name="Nakayama K."/>
        </authorList>
    </citation>
    <scope>NUCLEOTIDE SEQUENCE</scope>
</reference>
<protein>
    <submittedName>
        <fullName evidence="2">Uncharacterized protein</fullName>
    </submittedName>
</protein>
<feature type="compositionally biased region" description="Basic and acidic residues" evidence="1">
    <location>
        <begin position="398"/>
        <end position="408"/>
    </location>
</feature>
<accession>A0A699GTJ2</accession>
<feature type="region of interest" description="Disordered" evidence="1">
    <location>
        <begin position="146"/>
        <end position="241"/>
    </location>
</feature>
<name>A0A699GTJ2_TANCI</name>
<feature type="compositionally biased region" description="Basic and acidic residues" evidence="1">
    <location>
        <begin position="179"/>
        <end position="195"/>
    </location>
</feature>
<feature type="compositionally biased region" description="Basic and acidic residues" evidence="1">
    <location>
        <begin position="423"/>
        <end position="439"/>
    </location>
</feature>
<sequence>MNTTQAQQNALDDALVAPVDHLEFEKCNLRLKTNIKPKEATFQVVMDALALTLFYRAFLITTDKPVQVTKGTRIKTKAKVAKSDKKKQPAKKPKAKGLAMLSEVALTKSEQLKLATKRSKKDFYISHASGSADGIDIESKVIDEHQQNTSGIDEGTDSDEEDDDENDFEDDADNNDSDDISKSDDERTKSNRYEIPDPNLANVDQTEHEKEDVDERVQTPSDYELTDDEKIHDEENIDEEEEDEVIKELYDDVNVNLRNNDIEMINADQGASEQLNASQLLRFEQEEEDVHVTLTLILDTQKTGVILDVATPVIEKNVTESLEAVILTRSSFQPQSSYEAAATLSEFELTKILIDKIKKNKSFDVANYKRELYDALVKSYNTDKDIFESYGEVSSLKRSQDDKDKDQDPSTGSDRGTKRRKSSKDVESSRYLRSKEKKSSSIQQDQEFVTRDNDEQPADKEVTKDDWFKKPKRPPTPDPDWSTCKSITELEYHLKECSKARTERLDCHNPKNKPYPFDLKKPLPFIQDHQGRKTIPKDYFINIDLEYMKGGDLSRKYLTYGPKRQGFYGYASNLTSSKDVYSRRRIIMVTRLKIMKKYDYSHLEEIEVRRDDQELYTFKEGDFKRLRLQDVEDIRKRLMRIDELHKFSDGTLNDVWSALYDIFVGIRIECLPMRRWSNLDKKKAQVMVQDIDRKLYQRRLMRNLEKCVGGRVYGNDLRLLERTI</sequence>
<evidence type="ECO:0000313" key="2">
    <source>
        <dbReference type="EMBL" id="GEW07525.1"/>
    </source>
</evidence>
<dbReference type="EMBL" id="BKCJ010044233">
    <property type="protein sequence ID" value="GEW07525.1"/>
    <property type="molecule type" value="Genomic_DNA"/>
</dbReference>
<dbReference type="AlphaFoldDB" id="A0A699GTJ2"/>
<comment type="caution">
    <text evidence="2">The sequence shown here is derived from an EMBL/GenBank/DDBJ whole genome shotgun (WGS) entry which is preliminary data.</text>
</comment>
<feature type="compositionally biased region" description="Acidic residues" evidence="1">
    <location>
        <begin position="154"/>
        <end position="178"/>
    </location>
</feature>
<evidence type="ECO:0000256" key="1">
    <source>
        <dbReference type="SAM" id="MobiDB-lite"/>
    </source>
</evidence>
<proteinExistence type="predicted"/>
<feature type="compositionally biased region" description="Basic and acidic residues" evidence="1">
    <location>
        <begin position="448"/>
        <end position="469"/>
    </location>
</feature>
<feature type="compositionally biased region" description="Basic and acidic residues" evidence="1">
    <location>
        <begin position="205"/>
        <end position="217"/>
    </location>
</feature>
<feature type="region of interest" description="Disordered" evidence="1">
    <location>
        <begin position="397"/>
        <end position="483"/>
    </location>
</feature>
<organism evidence="2">
    <name type="scientific">Tanacetum cinerariifolium</name>
    <name type="common">Dalmatian daisy</name>
    <name type="synonym">Chrysanthemum cinerariifolium</name>
    <dbReference type="NCBI Taxonomy" id="118510"/>
    <lineage>
        <taxon>Eukaryota</taxon>
        <taxon>Viridiplantae</taxon>
        <taxon>Streptophyta</taxon>
        <taxon>Embryophyta</taxon>
        <taxon>Tracheophyta</taxon>
        <taxon>Spermatophyta</taxon>
        <taxon>Magnoliopsida</taxon>
        <taxon>eudicotyledons</taxon>
        <taxon>Gunneridae</taxon>
        <taxon>Pentapetalae</taxon>
        <taxon>asterids</taxon>
        <taxon>campanulids</taxon>
        <taxon>Asterales</taxon>
        <taxon>Asteraceae</taxon>
        <taxon>Asteroideae</taxon>
        <taxon>Anthemideae</taxon>
        <taxon>Anthemidinae</taxon>
        <taxon>Tanacetum</taxon>
    </lineage>
</organism>
<gene>
    <name evidence="2" type="ORF">Tci_179501</name>
</gene>
<feature type="region of interest" description="Disordered" evidence="1">
    <location>
        <begin position="77"/>
        <end position="97"/>
    </location>
</feature>